<keyword evidence="8" id="KW-0732">Signal</keyword>
<keyword evidence="7" id="KW-0472">Membrane</keyword>
<dbReference type="InterPro" id="IPR036852">
    <property type="entry name" value="Peptidase_S8/S53_dom_sf"/>
</dbReference>
<dbReference type="Proteomes" id="UP001645859">
    <property type="component" value="Unassembled WGS sequence"/>
</dbReference>
<evidence type="ECO:0000313" key="10">
    <source>
        <dbReference type="EMBL" id="MBL3679622.1"/>
    </source>
</evidence>
<keyword evidence="11" id="KW-1185">Reference proteome</keyword>
<reference evidence="10 11" key="1">
    <citation type="submission" date="2018-09" db="EMBL/GenBank/DDBJ databases">
        <title>Comparative genomics of Leucobacter spp.</title>
        <authorList>
            <person name="Reis A.C."/>
            <person name="Kolvenbach B.A."/>
            <person name="Corvini P.F.X."/>
            <person name="Nunes O.C."/>
        </authorList>
    </citation>
    <scope>NUCLEOTIDE SEQUENCE [LARGE SCALE GENOMIC DNA]</scope>
    <source>
        <strain evidence="10 11">TAN 31504</strain>
    </source>
</reference>
<evidence type="ECO:0000259" key="9">
    <source>
        <dbReference type="PROSITE" id="PS50853"/>
    </source>
</evidence>
<evidence type="ECO:0000313" key="11">
    <source>
        <dbReference type="Proteomes" id="UP001645859"/>
    </source>
</evidence>
<evidence type="ECO:0000256" key="8">
    <source>
        <dbReference type="SAM" id="SignalP"/>
    </source>
</evidence>
<dbReference type="Gene3D" id="3.40.50.200">
    <property type="entry name" value="Peptidase S8/S53 domain"/>
    <property type="match status" value="2"/>
</dbReference>
<sequence>MRAPVWRGLAVCAAIPIAVMMLGPAAHAEEPVSEAPATTLTERIVEAAEAGATAPSELAAEVSLPADGGGSLTFDAAERIVATVVFAQAPTDADRAALAALAEIDTDLAPFPAFTVRVDPAQLGTLGELPGVLSATPALSPFTGTDVRAEGPRAATDAPVAPCGPIPIEADSPLRSAEARAQFGVDGTGVTVGVISDSFAQTAAPTSWQDDVASGALPGPGNPCGRETPVEVLFDGTSGASDEGRGMAQLVHGIAPGARILFADAGRSDMEMANHIVALQEAGADIIVDDISWTQETLYQQGFISSAIEEVKSRGVAYFTSAGNSNAVGSVGASAGRPISSWSTAAYRPTECPAWVVTDDEDDPLYGATGFDCLDFDPSDAVATPYDTLHTLGEPGGNDITVQPIGSIGEPLFGVTTQYEWRYFAVDPATQEPELVGVVPQIGAEFPGVSGQVAVPRGAEIRMVMVRTAHDPAAPLPAVTISFMRGGPAFTDRAHLGDGVTDIVGPSTFGHSADGSGLSTASLHWDAPETVRDYSSLGSATLRFEPVNLQAPTPSAALPSPVRVQSPHIAAVDGTQTTFFGEDEGDGEQPEYRFYGTSAAAPNAAAVAALGKSYAPSVGGAELSALIQATARGTAEGGPVNPYLAAGHSDADVFGAGIVDAMGLLEALPAAPVGPAAPTGLRATDVTASGFAVGWDPVAGAASLRVDLLPGAAEQAAGAAGAATPSADQAPAPLASVELPADATGHRFTELAADTAYLVRVTAVGAEGQTAASTLPVRTIAAEVTPKPKPEPVVPTTPEPQQQARGPLAQTGGGSALPIIIAGGALLLVGAATIAVVAARRRSALALGDAPGPDAVRREAGE</sequence>
<keyword evidence="3" id="KW-0720">Serine protease</keyword>
<evidence type="ECO:0000256" key="1">
    <source>
        <dbReference type="ARBA" id="ARBA00022670"/>
    </source>
</evidence>
<keyword evidence="4" id="KW-0326">Glycosidase</keyword>
<gene>
    <name evidence="10" type="ORF">D3230_10010</name>
</gene>
<dbReference type="SUPFAM" id="SSF49265">
    <property type="entry name" value="Fibronectin type III"/>
    <property type="match status" value="1"/>
</dbReference>
<keyword evidence="7" id="KW-0812">Transmembrane</keyword>
<organism evidence="10 11">
    <name type="scientific">Leucobacter chromiireducens subsp. solipictus</name>
    <dbReference type="NCBI Taxonomy" id="398235"/>
    <lineage>
        <taxon>Bacteria</taxon>
        <taxon>Bacillati</taxon>
        <taxon>Actinomycetota</taxon>
        <taxon>Actinomycetes</taxon>
        <taxon>Micrococcales</taxon>
        <taxon>Microbacteriaceae</taxon>
        <taxon>Leucobacter</taxon>
    </lineage>
</organism>
<keyword evidence="1" id="KW-0645">Protease</keyword>
<dbReference type="SMART" id="SM00060">
    <property type="entry name" value="FN3"/>
    <property type="match status" value="1"/>
</dbReference>
<dbReference type="InterPro" id="IPR013783">
    <property type="entry name" value="Ig-like_fold"/>
</dbReference>
<keyword evidence="5" id="KW-0119">Carbohydrate metabolism</keyword>
<dbReference type="RefSeq" id="WP_202344908.1">
    <property type="nucleotide sequence ID" value="NZ_BAAAPI010000014.1"/>
</dbReference>
<dbReference type="PROSITE" id="PS00138">
    <property type="entry name" value="SUBTILASE_SER"/>
    <property type="match status" value="1"/>
</dbReference>
<dbReference type="Pfam" id="PF00082">
    <property type="entry name" value="Peptidase_S8"/>
    <property type="match status" value="1"/>
</dbReference>
<feature type="transmembrane region" description="Helical" evidence="7">
    <location>
        <begin position="816"/>
        <end position="839"/>
    </location>
</feature>
<dbReference type="SUPFAM" id="SSF52743">
    <property type="entry name" value="Subtilisin-like"/>
    <property type="match status" value="1"/>
</dbReference>
<evidence type="ECO:0000256" key="3">
    <source>
        <dbReference type="ARBA" id="ARBA00022825"/>
    </source>
</evidence>
<dbReference type="InterPro" id="IPR023828">
    <property type="entry name" value="Peptidase_S8_Ser-AS"/>
</dbReference>
<dbReference type="InterPro" id="IPR036116">
    <property type="entry name" value="FN3_sf"/>
</dbReference>
<dbReference type="InterPro" id="IPR003961">
    <property type="entry name" value="FN3_dom"/>
</dbReference>
<feature type="signal peptide" evidence="8">
    <location>
        <begin position="1"/>
        <end position="28"/>
    </location>
</feature>
<comment type="caution">
    <text evidence="10">The sequence shown here is derived from an EMBL/GenBank/DDBJ whole genome shotgun (WGS) entry which is preliminary data.</text>
</comment>
<name>A0ABS1SHV7_9MICO</name>
<feature type="chain" id="PRO_5045322867" description="Fibronectin type-III domain-containing protein" evidence="8">
    <location>
        <begin position="29"/>
        <end position="862"/>
    </location>
</feature>
<proteinExistence type="predicted"/>
<evidence type="ECO:0000256" key="5">
    <source>
        <dbReference type="ARBA" id="ARBA00023326"/>
    </source>
</evidence>
<protein>
    <recommendedName>
        <fullName evidence="9">Fibronectin type-III domain-containing protein</fullName>
    </recommendedName>
</protein>
<feature type="region of interest" description="Disordered" evidence="6">
    <location>
        <begin position="786"/>
        <end position="810"/>
    </location>
</feature>
<dbReference type="Pfam" id="PF00041">
    <property type="entry name" value="fn3"/>
    <property type="match status" value="1"/>
</dbReference>
<accession>A0ABS1SHV7</accession>
<evidence type="ECO:0000256" key="7">
    <source>
        <dbReference type="SAM" id="Phobius"/>
    </source>
</evidence>
<keyword evidence="2" id="KW-0378">Hydrolase</keyword>
<evidence type="ECO:0000256" key="2">
    <source>
        <dbReference type="ARBA" id="ARBA00022801"/>
    </source>
</evidence>
<dbReference type="InterPro" id="IPR000209">
    <property type="entry name" value="Peptidase_S8/S53_dom"/>
</dbReference>
<evidence type="ECO:0000256" key="4">
    <source>
        <dbReference type="ARBA" id="ARBA00023295"/>
    </source>
</evidence>
<feature type="domain" description="Fibronectin type-III" evidence="9">
    <location>
        <begin position="677"/>
        <end position="788"/>
    </location>
</feature>
<dbReference type="PROSITE" id="PS50853">
    <property type="entry name" value="FN3"/>
    <property type="match status" value="1"/>
</dbReference>
<keyword evidence="5" id="KW-0624">Polysaccharide degradation</keyword>
<evidence type="ECO:0000256" key="6">
    <source>
        <dbReference type="SAM" id="MobiDB-lite"/>
    </source>
</evidence>
<keyword evidence="7" id="KW-1133">Transmembrane helix</keyword>
<dbReference type="EMBL" id="QYAC01000005">
    <property type="protein sequence ID" value="MBL3679622.1"/>
    <property type="molecule type" value="Genomic_DNA"/>
</dbReference>
<dbReference type="Gene3D" id="2.60.40.10">
    <property type="entry name" value="Immunoglobulins"/>
    <property type="match status" value="1"/>
</dbReference>